<evidence type="ECO:0000256" key="1">
    <source>
        <dbReference type="SAM" id="Phobius"/>
    </source>
</evidence>
<gene>
    <name evidence="2" type="ORF">HU200_029436</name>
</gene>
<keyword evidence="1" id="KW-0812">Transmembrane</keyword>
<dbReference type="Proteomes" id="UP000636709">
    <property type="component" value="Unassembled WGS sequence"/>
</dbReference>
<comment type="caution">
    <text evidence="2">The sequence shown here is derived from an EMBL/GenBank/DDBJ whole genome shotgun (WGS) entry which is preliminary data.</text>
</comment>
<dbReference type="EMBL" id="JACEFO010001753">
    <property type="protein sequence ID" value="KAF8711404.1"/>
    <property type="molecule type" value="Genomic_DNA"/>
</dbReference>
<sequence>MDVAVDSITWPTQVPPDWHVEIGRSSTMAGFIVLLGLLLRHARKILLLLRRWCRPSLTLAQFVAPGGETKHGMGVFSREPPSHGGEVTQVVAAVDGIVPAYEQRDTLRIEGSSAVECLVCLSEV</sequence>
<keyword evidence="1" id="KW-1133">Transmembrane helix</keyword>
<accession>A0A835ES69</accession>
<name>A0A835ES69_9POAL</name>
<evidence type="ECO:0000313" key="2">
    <source>
        <dbReference type="EMBL" id="KAF8711404.1"/>
    </source>
</evidence>
<reference evidence="2" key="1">
    <citation type="submission" date="2020-07" db="EMBL/GenBank/DDBJ databases">
        <title>Genome sequence and genetic diversity analysis of an under-domesticated orphan crop, white fonio (Digitaria exilis).</title>
        <authorList>
            <person name="Bennetzen J.L."/>
            <person name="Chen S."/>
            <person name="Ma X."/>
            <person name="Wang X."/>
            <person name="Yssel A.E.J."/>
            <person name="Chaluvadi S.R."/>
            <person name="Johnson M."/>
            <person name="Gangashetty P."/>
            <person name="Hamidou F."/>
            <person name="Sanogo M.D."/>
            <person name="Zwaenepoel A."/>
            <person name="Wallace J."/>
            <person name="Van De Peer Y."/>
            <person name="Van Deynze A."/>
        </authorList>
    </citation>
    <scope>NUCLEOTIDE SEQUENCE</scope>
    <source>
        <tissue evidence="2">Leaves</tissue>
    </source>
</reference>
<protein>
    <submittedName>
        <fullName evidence="2">Uncharacterized protein</fullName>
    </submittedName>
</protein>
<dbReference type="AlphaFoldDB" id="A0A835ES69"/>
<keyword evidence="3" id="KW-1185">Reference proteome</keyword>
<organism evidence="2 3">
    <name type="scientific">Digitaria exilis</name>
    <dbReference type="NCBI Taxonomy" id="1010633"/>
    <lineage>
        <taxon>Eukaryota</taxon>
        <taxon>Viridiplantae</taxon>
        <taxon>Streptophyta</taxon>
        <taxon>Embryophyta</taxon>
        <taxon>Tracheophyta</taxon>
        <taxon>Spermatophyta</taxon>
        <taxon>Magnoliopsida</taxon>
        <taxon>Liliopsida</taxon>
        <taxon>Poales</taxon>
        <taxon>Poaceae</taxon>
        <taxon>PACMAD clade</taxon>
        <taxon>Panicoideae</taxon>
        <taxon>Panicodae</taxon>
        <taxon>Paniceae</taxon>
        <taxon>Anthephorinae</taxon>
        <taxon>Digitaria</taxon>
    </lineage>
</organism>
<keyword evidence="1" id="KW-0472">Membrane</keyword>
<feature type="transmembrane region" description="Helical" evidence="1">
    <location>
        <begin position="22"/>
        <end position="42"/>
    </location>
</feature>
<evidence type="ECO:0000313" key="3">
    <source>
        <dbReference type="Proteomes" id="UP000636709"/>
    </source>
</evidence>
<proteinExistence type="predicted"/>